<dbReference type="InterPro" id="IPR000242">
    <property type="entry name" value="PTP_cat"/>
</dbReference>
<feature type="region of interest" description="Disordered" evidence="9">
    <location>
        <begin position="852"/>
        <end position="876"/>
    </location>
</feature>
<keyword evidence="8" id="KW-0325">Glycoprotein</keyword>
<feature type="domain" description="Fibronectin type-III" evidence="14">
    <location>
        <begin position="204"/>
        <end position="294"/>
    </location>
</feature>
<dbReference type="PROSITE" id="PS50055">
    <property type="entry name" value="TYR_PHOSPHATASE_PTP"/>
    <property type="match status" value="1"/>
</dbReference>
<dbReference type="SUPFAM" id="SSF52799">
    <property type="entry name" value="(Phosphotyrosine protein) phosphatases II"/>
    <property type="match status" value="1"/>
</dbReference>
<dbReference type="InterPro" id="IPR003595">
    <property type="entry name" value="Tyr_Pase_cat"/>
</dbReference>
<organism evidence="15 16">
    <name type="scientific">Macrostomum lignano</name>
    <dbReference type="NCBI Taxonomy" id="282301"/>
    <lineage>
        <taxon>Eukaryota</taxon>
        <taxon>Metazoa</taxon>
        <taxon>Spiralia</taxon>
        <taxon>Lophotrochozoa</taxon>
        <taxon>Platyhelminthes</taxon>
        <taxon>Rhabditophora</taxon>
        <taxon>Macrostomorpha</taxon>
        <taxon>Macrostomida</taxon>
        <taxon>Macrostomidae</taxon>
        <taxon>Macrostomum</taxon>
    </lineage>
</organism>
<evidence type="ECO:0000256" key="10">
    <source>
        <dbReference type="SAM" id="Phobius"/>
    </source>
</evidence>
<evidence type="ECO:0000259" key="14">
    <source>
        <dbReference type="PROSITE" id="PS50853"/>
    </source>
</evidence>
<dbReference type="PROSITE" id="PS50853">
    <property type="entry name" value="FN3"/>
    <property type="match status" value="4"/>
</dbReference>
<feature type="domain" description="Fibronectin type-III" evidence="14">
    <location>
        <begin position="37"/>
        <end position="123"/>
    </location>
</feature>
<name>A0A267FMR9_9PLAT</name>
<feature type="transmembrane region" description="Helical" evidence="10">
    <location>
        <begin position="1129"/>
        <end position="1153"/>
    </location>
</feature>
<feature type="domain" description="Fibronectin type-III" evidence="14">
    <location>
        <begin position="469"/>
        <end position="564"/>
    </location>
</feature>
<evidence type="ECO:0000256" key="2">
    <source>
        <dbReference type="ARBA" id="ARBA00022692"/>
    </source>
</evidence>
<evidence type="ECO:0000259" key="13">
    <source>
        <dbReference type="PROSITE" id="PS50056"/>
    </source>
</evidence>
<feature type="non-terminal residue" evidence="15">
    <location>
        <position position="1"/>
    </location>
</feature>
<evidence type="ECO:0000256" key="9">
    <source>
        <dbReference type="SAM" id="MobiDB-lite"/>
    </source>
</evidence>
<comment type="subcellular location">
    <subcellularLocation>
        <location evidence="1">Membrane</location>
        <topology evidence="1">Single-pass membrane protein</topology>
    </subcellularLocation>
</comment>
<keyword evidence="4" id="KW-0378">Hydrolase</keyword>
<accession>A0A267FMR9</accession>
<evidence type="ECO:0000256" key="7">
    <source>
        <dbReference type="ARBA" id="ARBA00023136"/>
    </source>
</evidence>
<dbReference type="InterPro" id="IPR013783">
    <property type="entry name" value="Ig-like_fold"/>
</dbReference>
<dbReference type="GO" id="GO:0016020">
    <property type="term" value="C:membrane"/>
    <property type="evidence" value="ECO:0007669"/>
    <property type="project" value="UniProtKB-SubCell"/>
</dbReference>
<reference evidence="15 16" key="1">
    <citation type="submission" date="2017-06" db="EMBL/GenBank/DDBJ databases">
        <title>A platform for efficient transgenesis in Macrostomum lignano, a flatworm model organism for stem cell research.</title>
        <authorList>
            <person name="Berezikov E."/>
        </authorList>
    </citation>
    <scope>NUCLEOTIDE SEQUENCE [LARGE SCALE GENOMIC DNA]</scope>
    <source>
        <strain evidence="15">DV1</strain>
        <tissue evidence="15">Whole organism</tissue>
    </source>
</reference>
<dbReference type="InterPro" id="IPR029021">
    <property type="entry name" value="Prot-tyrosine_phosphatase-like"/>
</dbReference>
<dbReference type="SMART" id="SM00060">
    <property type="entry name" value="FN3"/>
    <property type="match status" value="8"/>
</dbReference>
<dbReference type="PROSITE" id="PS50056">
    <property type="entry name" value="TYR_PHOSPHATASE_2"/>
    <property type="match status" value="1"/>
</dbReference>
<dbReference type="CDD" id="cd00047">
    <property type="entry name" value="PTPc"/>
    <property type="match status" value="1"/>
</dbReference>
<keyword evidence="5" id="KW-0904">Protein phosphatase</keyword>
<keyword evidence="2 10" id="KW-0812">Transmembrane</keyword>
<feature type="compositionally biased region" description="Pro residues" evidence="9">
    <location>
        <begin position="1200"/>
        <end position="1230"/>
    </location>
</feature>
<feature type="signal peptide" evidence="11">
    <location>
        <begin position="1"/>
        <end position="22"/>
    </location>
</feature>
<evidence type="ECO:0000256" key="4">
    <source>
        <dbReference type="ARBA" id="ARBA00022801"/>
    </source>
</evidence>
<protein>
    <submittedName>
        <fullName evidence="15">Uncharacterized protein</fullName>
    </submittedName>
</protein>
<evidence type="ECO:0000259" key="12">
    <source>
        <dbReference type="PROSITE" id="PS50055"/>
    </source>
</evidence>
<dbReference type="InterPro" id="IPR003961">
    <property type="entry name" value="FN3_dom"/>
</dbReference>
<dbReference type="GO" id="GO:0004725">
    <property type="term" value="F:protein tyrosine phosphatase activity"/>
    <property type="evidence" value="ECO:0007669"/>
    <property type="project" value="InterPro"/>
</dbReference>
<dbReference type="EMBL" id="NIVC01000905">
    <property type="protein sequence ID" value="PAA75076.1"/>
    <property type="molecule type" value="Genomic_DNA"/>
</dbReference>
<feature type="chain" id="PRO_5012040460" evidence="11">
    <location>
        <begin position="23"/>
        <end position="1567"/>
    </location>
</feature>
<feature type="region of interest" description="Disordered" evidence="9">
    <location>
        <begin position="1158"/>
        <end position="1231"/>
    </location>
</feature>
<dbReference type="InterPro" id="IPR000387">
    <property type="entry name" value="Tyr_Pase_dom"/>
</dbReference>
<dbReference type="SMART" id="SM00194">
    <property type="entry name" value="PTPc"/>
    <property type="match status" value="1"/>
</dbReference>
<dbReference type="CDD" id="cd00063">
    <property type="entry name" value="FN3"/>
    <property type="match status" value="6"/>
</dbReference>
<keyword evidence="3 11" id="KW-0732">Signal</keyword>
<evidence type="ECO:0000256" key="1">
    <source>
        <dbReference type="ARBA" id="ARBA00004167"/>
    </source>
</evidence>
<dbReference type="Pfam" id="PF00041">
    <property type="entry name" value="fn3"/>
    <property type="match status" value="3"/>
</dbReference>
<proteinExistence type="predicted"/>
<gene>
    <name evidence="15" type="ORF">BOX15_Mlig012021g1</name>
</gene>
<dbReference type="PANTHER" id="PTHR46957">
    <property type="entry name" value="CYTOKINE RECEPTOR"/>
    <property type="match status" value="1"/>
</dbReference>
<dbReference type="Pfam" id="PF00102">
    <property type="entry name" value="Y_phosphatase"/>
    <property type="match status" value="1"/>
</dbReference>
<dbReference type="InterPro" id="IPR016130">
    <property type="entry name" value="Tyr_Pase_AS"/>
</dbReference>
<evidence type="ECO:0000313" key="16">
    <source>
        <dbReference type="Proteomes" id="UP000215902"/>
    </source>
</evidence>
<evidence type="ECO:0000256" key="5">
    <source>
        <dbReference type="ARBA" id="ARBA00022912"/>
    </source>
</evidence>
<evidence type="ECO:0000256" key="3">
    <source>
        <dbReference type="ARBA" id="ARBA00022729"/>
    </source>
</evidence>
<dbReference type="Gene3D" id="3.90.190.10">
    <property type="entry name" value="Protein tyrosine phosphatase superfamily"/>
    <property type="match status" value="1"/>
</dbReference>
<dbReference type="InterPro" id="IPR036116">
    <property type="entry name" value="FN3_sf"/>
</dbReference>
<feature type="domain" description="Tyrosine-protein phosphatase" evidence="12">
    <location>
        <begin position="1251"/>
        <end position="1520"/>
    </location>
</feature>
<evidence type="ECO:0000313" key="15">
    <source>
        <dbReference type="EMBL" id="PAA75076.1"/>
    </source>
</evidence>
<feature type="domain" description="Tyrosine specific protein phosphatases" evidence="13">
    <location>
        <begin position="1436"/>
        <end position="1511"/>
    </location>
</feature>
<dbReference type="Proteomes" id="UP000215902">
    <property type="component" value="Unassembled WGS sequence"/>
</dbReference>
<dbReference type="SMART" id="SM00404">
    <property type="entry name" value="PTPc_motif"/>
    <property type="match status" value="1"/>
</dbReference>
<sequence length="1567" mass="166115">CCCWLLLVAAAAALLLCDEAAAQGTSCGKLVPGQVDPVTVAEVRSSTSSSITVDWLPPDRGITGYFYIVNCPSCPSRQHNTTDETFTFRGLTAATEYSFSIQAGLRNCRLSPAFHLSGRTELSNIPGPVHISDVTETSFRARWAASPDVGVEYKVSCAGTVPDTTAVCTGQPSGASVTVTVRPVKTGFPPQSYIYGTALTKLFGIDASSAQYSSNETAISVTWQPSSTSGVSYQLTCKRVGSDDKVSTASSSSASATCGSLQSGQEYELRVAVQKAGGFDDVITPLSNQLTKLSGIDASSAQYSSNETAISVTWQPSSTSGVSYQLTCQRVGSGEVSTASSPTPSGTCGSLQSGQEYELRVAVQKAGFDDVITSLSNQLTKLFPIDASSVSFTITETSISLTWAASITEGVLYRVTCRRVSTENSTSLPPSKYLSASISNVQSGEAYNLSVAVTKQGGFHEVVTWLPIQLTNLSGIDASSAQYSSNETAISVTWQPSSTSGVSYQLTCKRVGSGEVSTASSSTPSATCGSLQSGQAYELRVAVQKAGGFGDVITHLSNQLTRPLLIADPASRPSAAAAESQPSESQPAEAVLLLNWTSSAAEGADLLRFRVSSASKPDLLREAAFNSTRLLLSLAEAELLSLKLTVAVTAVANKSGLRQEGSEIVIAEQLQMPPGRPSVSLLPDRRAVEVSLTASSGSELLTAAAHADSGSFAAATNSCRPDSGRCTVALQPLRPFTNYSVEAVAELSGLASLPQRSEVRTLEDAPSQPQSVRLDDASSQLLCDWRAPSEPNGVIRNYSVAWGSLSFPDGAEIRVGAKEAAADTTRLPLEPPPLPGHVGFCRVGACTGGGCSRGSDRAERRLPDGEAPAVSGGLQPLAVPGGPVRLSWKPLSPELGRGVVFEFELRLDGPGGCAAARRLNCSDCGRHRLQLQSEEARQRLEALTADCSAPVLVRTFKFGDASLSAEIAVSSEGASPSSLLPWTEYGASLWPVNLAEALVEFEEPRLPNGLLQAFAVQVLNSSSGCSQMLVLNSSSAPGCQLLNCSTDELLKGLAAECGFALVNPLVAMQTGGPSNGSTRHTVRLEHLQPGSEYSVKVIPVSQTLRGTPAQVKFATTGGGGGGGGGSMTIVVAVAVSVLVAMAIAAGLLGLLWYRRRSSQPDSQEPTTSMREISNGIANPRTEQRLHTSVPKTSSQNGHKPPQPPRMSPTQPQPPPLSPPQHPQSPSPPLSVPAAEFAAYAKKLLADAACLSDQQYSLMKQAAIEQTKSFSTEDGLASGNREKNRYINILPFDNNRVKLSGYNDYINASYVSEDATASSAPFIACQGPKPATVSDHWRMIWEQMVPVTVMLTTCVEKGRTKCEQYWPDSEGESLELDCGLTVTLLSAENCGSYIVRKLRLMPNTDDKTDAPASGMDTELLQYMEWEDHAVPNLDNLAEFLGRVHRSQRNGGGGRIVLHCSAGVGRTGTFIALDLLARRLQDCQERQEVSVYETVLQLRRCRVDMVQTKHQYAFIYKFLLNFVQKKPRISAFNDSLTDESSNDPVYVRATSATAAAGRDNEAFDATNEA</sequence>
<evidence type="ECO:0000256" key="8">
    <source>
        <dbReference type="ARBA" id="ARBA00023180"/>
    </source>
</evidence>
<dbReference type="PANTHER" id="PTHR46957:SF3">
    <property type="entry name" value="CYTOKINE RECEPTOR"/>
    <property type="match status" value="1"/>
</dbReference>
<feature type="compositionally biased region" description="Basic and acidic residues" evidence="9">
    <location>
        <begin position="854"/>
        <end position="864"/>
    </location>
</feature>
<dbReference type="PROSITE" id="PS00383">
    <property type="entry name" value="TYR_PHOSPHATASE_1"/>
    <property type="match status" value="1"/>
</dbReference>
<feature type="domain" description="Fibronectin type-III" evidence="14">
    <location>
        <begin position="765"/>
        <end position="865"/>
    </location>
</feature>
<keyword evidence="16" id="KW-1185">Reference proteome</keyword>
<dbReference type="STRING" id="282301.A0A267FMR9"/>
<evidence type="ECO:0000256" key="6">
    <source>
        <dbReference type="ARBA" id="ARBA00022989"/>
    </source>
</evidence>
<dbReference type="PRINTS" id="PR00700">
    <property type="entry name" value="PRTYPHPHTASE"/>
</dbReference>
<dbReference type="SUPFAM" id="SSF49265">
    <property type="entry name" value="Fibronectin type III"/>
    <property type="match status" value="5"/>
</dbReference>
<comment type="caution">
    <text evidence="15">The sequence shown here is derived from an EMBL/GenBank/DDBJ whole genome shotgun (WGS) entry which is preliminary data.</text>
</comment>
<dbReference type="InterPro" id="IPR050713">
    <property type="entry name" value="RTP_Phos/Ushers"/>
</dbReference>
<evidence type="ECO:0000256" key="11">
    <source>
        <dbReference type="SAM" id="SignalP"/>
    </source>
</evidence>
<keyword evidence="6 10" id="KW-1133">Transmembrane helix</keyword>
<dbReference type="Gene3D" id="2.60.40.10">
    <property type="entry name" value="Immunoglobulins"/>
    <property type="match status" value="6"/>
</dbReference>
<feature type="compositionally biased region" description="Polar residues" evidence="9">
    <location>
        <begin position="1159"/>
        <end position="1171"/>
    </location>
</feature>
<keyword evidence="7 10" id="KW-0472">Membrane</keyword>